<evidence type="ECO:0000313" key="3">
    <source>
        <dbReference type="Proteomes" id="UP000052012"/>
    </source>
</evidence>
<dbReference type="SUPFAM" id="SSF48150">
    <property type="entry name" value="DNA-glycosylase"/>
    <property type="match status" value="1"/>
</dbReference>
<dbReference type="Pfam" id="PF03352">
    <property type="entry name" value="Adenine_glyco"/>
    <property type="match status" value="1"/>
</dbReference>
<dbReference type="GO" id="GO:0046872">
    <property type="term" value="F:metal ion binding"/>
    <property type="evidence" value="ECO:0007669"/>
    <property type="project" value="UniProtKB-KW"/>
</dbReference>
<feature type="binding site" evidence="1">
    <location>
        <position position="18"/>
    </location>
    <ligand>
        <name>Zn(2+)</name>
        <dbReference type="ChEBI" id="CHEBI:29105"/>
    </ligand>
</feature>
<dbReference type="EMBL" id="AYYQ01000002">
    <property type="protein sequence ID" value="KRM69683.1"/>
    <property type="molecule type" value="Genomic_DNA"/>
</dbReference>
<gene>
    <name evidence="2" type="ORF">FD06_GL000856</name>
</gene>
<comment type="caution">
    <text evidence="2">The sequence shown here is derived from an EMBL/GenBank/DDBJ whole genome shotgun (WGS) entry which is preliminary data.</text>
</comment>
<proteinExistence type="predicted"/>
<name>A0A0R2B2J9_9LACO</name>
<dbReference type="Gene3D" id="1.10.340.30">
    <property type="entry name" value="Hypothetical protein, domain 2"/>
    <property type="match status" value="1"/>
</dbReference>
<feature type="binding site" evidence="1">
    <location>
        <position position="180"/>
    </location>
    <ligand>
        <name>Zn(2+)</name>
        <dbReference type="ChEBI" id="CHEBI:29105"/>
    </ligand>
</feature>
<evidence type="ECO:0000256" key="1">
    <source>
        <dbReference type="PIRSR" id="PIRSR605019-1"/>
    </source>
</evidence>
<dbReference type="InterPro" id="IPR011257">
    <property type="entry name" value="DNA_glycosylase"/>
</dbReference>
<keyword evidence="1" id="KW-0479">Metal-binding</keyword>
<keyword evidence="3" id="KW-1185">Reference proteome</keyword>
<dbReference type="PATRIC" id="fig|1423781.4.peg.890"/>
<reference evidence="2 3" key="1">
    <citation type="journal article" date="2015" name="Genome Announc.">
        <title>Expanding the biotechnology potential of lactobacilli through comparative genomics of 213 strains and associated genera.</title>
        <authorList>
            <person name="Sun Z."/>
            <person name="Harris H.M."/>
            <person name="McCann A."/>
            <person name="Guo C."/>
            <person name="Argimon S."/>
            <person name="Zhang W."/>
            <person name="Yang X."/>
            <person name="Jeffery I.B."/>
            <person name="Cooney J.C."/>
            <person name="Kagawa T.F."/>
            <person name="Liu W."/>
            <person name="Song Y."/>
            <person name="Salvetti E."/>
            <person name="Wrobel A."/>
            <person name="Rasinkangas P."/>
            <person name="Parkhill J."/>
            <person name="Rea M.C."/>
            <person name="O'Sullivan O."/>
            <person name="Ritari J."/>
            <person name="Douillard F.P."/>
            <person name="Paul Ross R."/>
            <person name="Yang R."/>
            <person name="Briner A.E."/>
            <person name="Felis G.E."/>
            <person name="de Vos W.M."/>
            <person name="Barrangou R."/>
            <person name="Klaenhammer T.R."/>
            <person name="Caufield P.W."/>
            <person name="Cui Y."/>
            <person name="Zhang H."/>
            <person name="O'Toole P.W."/>
        </authorList>
    </citation>
    <scope>NUCLEOTIDE SEQUENCE [LARGE SCALE GENOMIC DNA]</scope>
    <source>
        <strain evidence="2 3">DSM 23829</strain>
    </source>
</reference>
<sequence>MKRCGWVDLKDEQMIKYHDNEWGNAVHDDDKLFEILSLEIMQSGLSWKTILHKRNYFREAFQNFVINQVKLMDNQVSTLLNNKHIIRNRLKIEAIINNAKIISNMQQVDGSFNDYLNTNLDELIKSKFQNRSYDSINAEKYLSLEMSKKMKKDGFKFIGPVVMHSFMQAVGTINGHEQFCDFR</sequence>
<dbReference type="RefSeq" id="WP_054657529.1">
    <property type="nucleotide sequence ID" value="NZ_AYYQ01000002.1"/>
</dbReference>
<feature type="binding site" evidence="1">
    <location>
        <position position="4"/>
    </location>
    <ligand>
        <name>Zn(2+)</name>
        <dbReference type="ChEBI" id="CHEBI:29105"/>
    </ligand>
</feature>
<feature type="binding site" evidence="1">
    <location>
        <position position="176"/>
    </location>
    <ligand>
        <name>Zn(2+)</name>
        <dbReference type="ChEBI" id="CHEBI:29105"/>
    </ligand>
</feature>
<accession>A0A0R2B2J9</accession>
<dbReference type="GO" id="GO:0006284">
    <property type="term" value="P:base-excision repair"/>
    <property type="evidence" value="ECO:0007669"/>
    <property type="project" value="InterPro"/>
</dbReference>
<organism evidence="2 3">
    <name type="scientific">Apilactobacillus ozensis DSM 23829 = JCM 17196</name>
    <dbReference type="NCBI Taxonomy" id="1423781"/>
    <lineage>
        <taxon>Bacteria</taxon>
        <taxon>Bacillati</taxon>
        <taxon>Bacillota</taxon>
        <taxon>Bacilli</taxon>
        <taxon>Lactobacillales</taxon>
        <taxon>Lactobacillaceae</taxon>
        <taxon>Apilactobacillus</taxon>
    </lineage>
</organism>
<dbReference type="InterPro" id="IPR052891">
    <property type="entry name" value="DNA-3mA_glycosylase"/>
</dbReference>
<dbReference type="PANTHER" id="PTHR30037">
    <property type="entry name" value="DNA-3-METHYLADENINE GLYCOSYLASE 1"/>
    <property type="match status" value="1"/>
</dbReference>
<protein>
    <submittedName>
        <fullName evidence="2">DNA-3-methyladenine glycosylase I</fullName>
    </submittedName>
</protein>
<dbReference type="GO" id="GO:0008725">
    <property type="term" value="F:DNA-3-methyladenine glycosylase activity"/>
    <property type="evidence" value="ECO:0007669"/>
    <property type="project" value="InterPro"/>
</dbReference>
<dbReference type="OrthoDB" id="9807664at2"/>
<dbReference type="Proteomes" id="UP000052012">
    <property type="component" value="Unassembled WGS sequence"/>
</dbReference>
<evidence type="ECO:0000313" key="2">
    <source>
        <dbReference type="EMBL" id="KRM69683.1"/>
    </source>
</evidence>
<dbReference type="STRING" id="1423781.FD06_GL000856"/>
<keyword evidence="1" id="KW-0862">Zinc</keyword>
<dbReference type="PANTHER" id="PTHR30037:SF4">
    <property type="entry name" value="DNA-3-METHYLADENINE GLYCOSYLASE I"/>
    <property type="match status" value="1"/>
</dbReference>
<dbReference type="AlphaFoldDB" id="A0A0R2B2J9"/>
<dbReference type="InterPro" id="IPR005019">
    <property type="entry name" value="Adenine_glyco"/>
</dbReference>